<name>A0A5M3MC31_CONPW</name>
<dbReference type="OrthoDB" id="3012326at2759"/>
<dbReference type="RefSeq" id="XP_007773000.1">
    <property type="nucleotide sequence ID" value="XM_007774810.1"/>
</dbReference>
<sequence length="344" mass="38884">MAQQRLDGLQRAEHEFGPLLSPITASSGKWNDYVAHRTSTAKSEEYEALNPEGDGDDEDDYDDDIYSTFGGTNPRILHRAIHDRVGELEGEIGVPRGTFQKGIFLLDSTIKIDDGSLTRPENGTVRTRIYSPGTPSYIDVDLRYNSFSRSYKHEWWYSLGFHVVNDPKPPRPGREQADDNFGFGDDDFDPSVGMVFQPGFSRDHTSNDWFPFSWGEYDGFGINGLDGPRWKKIDVAFRRMLVLTTSLILACVGIGYQIACADSERDFAPHESGRWKLQWMLEGLAGNWVARGIRGACGFQLSRDSEDADKLKRVRKEEASVANGGDDDPNMPDEVYMRAYARRW</sequence>
<proteinExistence type="predicted"/>
<evidence type="ECO:0000256" key="1">
    <source>
        <dbReference type="SAM" id="MobiDB-lite"/>
    </source>
</evidence>
<gene>
    <name evidence="2" type="ORF">CONPUDRAFT_168437</name>
</gene>
<dbReference type="EMBL" id="JH711585">
    <property type="protein sequence ID" value="EIW76607.1"/>
    <property type="molecule type" value="Genomic_DNA"/>
</dbReference>
<comment type="caution">
    <text evidence="2">The sequence shown here is derived from an EMBL/GenBank/DDBJ whole genome shotgun (WGS) entry which is preliminary data.</text>
</comment>
<organism evidence="2 3">
    <name type="scientific">Coniophora puteana (strain RWD-64-598)</name>
    <name type="common">Brown rot fungus</name>
    <dbReference type="NCBI Taxonomy" id="741705"/>
    <lineage>
        <taxon>Eukaryota</taxon>
        <taxon>Fungi</taxon>
        <taxon>Dikarya</taxon>
        <taxon>Basidiomycota</taxon>
        <taxon>Agaricomycotina</taxon>
        <taxon>Agaricomycetes</taxon>
        <taxon>Agaricomycetidae</taxon>
        <taxon>Boletales</taxon>
        <taxon>Coniophorineae</taxon>
        <taxon>Coniophoraceae</taxon>
        <taxon>Coniophora</taxon>
    </lineage>
</organism>
<accession>A0A5M3MC31</accession>
<protein>
    <submittedName>
        <fullName evidence="2">Uncharacterized protein</fullName>
    </submittedName>
</protein>
<feature type="region of interest" description="Disordered" evidence="1">
    <location>
        <begin position="40"/>
        <end position="60"/>
    </location>
</feature>
<dbReference type="GeneID" id="19205996"/>
<keyword evidence="3" id="KW-1185">Reference proteome</keyword>
<dbReference type="KEGG" id="cput:CONPUDRAFT_168437"/>
<dbReference type="Proteomes" id="UP000053558">
    <property type="component" value="Unassembled WGS sequence"/>
</dbReference>
<evidence type="ECO:0000313" key="3">
    <source>
        <dbReference type="Proteomes" id="UP000053558"/>
    </source>
</evidence>
<evidence type="ECO:0000313" key="2">
    <source>
        <dbReference type="EMBL" id="EIW76607.1"/>
    </source>
</evidence>
<reference evidence="3" key="1">
    <citation type="journal article" date="2012" name="Science">
        <title>The Paleozoic origin of enzymatic lignin decomposition reconstructed from 31 fungal genomes.</title>
        <authorList>
            <person name="Floudas D."/>
            <person name="Binder M."/>
            <person name="Riley R."/>
            <person name="Barry K."/>
            <person name="Blanchette R.A."/>
            <person name="Henrissat B."/>
            <person name="Martinez A.T."/>
            <person name="Otillar R."/>
            <person name="Spatafora J.W."/>
            <person name="Yadav J.S."/>
            <person name="Aerts A."/>
            <person name="Benoit I."/>
            <person name="Boyd A."/>
            <person name="Carlson A."/>
            <person name="Copeland A."/>
            <person name="Coutinho P.M."/>
            <person name="de Vries R.P."/>
            <person name="Ferreira P."/>
            <person name="Findley K."/>
            <person name="Foster B."/>
            <person name="Gaskell J."/>
            <person name="Glotzer D."/>
            <person name="Gorecki P."/>
            <person name="Heitman J."/>
            <person name="Hesse C."/>
            <person name="Hori C."/>
            <person name="Igarashi K."/>
            <person name="Jurgens J.A."/>
            <person name="Kallen N."/>
            <person name="Kersten P."/>
            <person name="Kohler A."/>
            <person name="Kuees U."/>
            <person name="Kumar T.K.A."/>
            <person name="Kuo A."/>
            <person name="LaButti K."/>
            <person name="Larrondo L.F."/>
            <person name="Lindquist E."/>
            <person name="Ling A."/>
            <person name="Lombard V."/>
            <person name="Lucas S."/>
            <person name="Lundell T."/>
            <person name="Martin R."/>
            <person name="McLaughlin D.J."/>
            <person name="Morgenstern I."/>
            <person name="Morin E."/>
            <person name="Murat C."/>
            <person name="Nagy L.G."/>
            <person name="Nolan M."/>
            <person name="Ohm R.A."/>
            <person name="Patyshakuliyeva A."/>
            <person name="Rokas A."/>
            <person name="Ruiz-Duenas F.J."/>
            <person name="Sabat G."/>
            <person name="Salamov A."/>
            <person name="Samejima M."/>
            <person name="Schmutz J."/>
            <person name="Slot J.C."/>
            <person name="St John F."/>
            <person name="Stenlid J."/>
            <person name="Sun H."/>
            <person name="Sun S."/>
            <person name="Syed K."/>
            <person name="Tsang A."/>
            <person name="Wiebenga A."/>
            <person name="Young D."/>
            <person name="Pisabarro A."/>
            <person name="Eastwood D.C."/>
            <person name="Martin F."/>
            <person name="Cullen D."/>
            <person name="Grigoriev I.V."/>
            <person name="Hibbett D.S."/>
        </authorList>
    </citation>
    <scope>NUCLEOTIDE SEQUENCE [LARGE SCALE GENOMIC DNA]</scope>
    <source>
        <strain evidence="3">RWD-64-598 SS2</strain>
    </source>
</reference>
<dbReference type="AlphaFoldDB" id="A0A5M3MC31"/>